<dbReference type="InterPro" id="IPR036465">
    <property type="entry name" value="vWFA_dom_sf"/>
</dbReference>
<accession>A0A370DBF8</accession>
<proteinExistence type="predicted"/>
<dbReference type="Gene3D" id="3.40.50.410">
    <property type="entry name" value="von Willebrand factor, type A domain"/>
    <property type="match status" value="1"/>
</dbReference>
<evidence type="ECO:0000313" key="2">
    <source>
        <dbReference type="EMBL" id="RDH81714.1"/>
    </source>
</evidence>
<evidence type="ECO:0000259" key="1">
    <source>
        <dbReference type="PROSITE" id="PS50234"/>
    </source>
</evidence>
<dbReference type="InterPro" id="IPR051266">
    <property type="entry name" value="CLCR"/>
</dbReference>
<comment type="caution">
    <text evidence="2">The sequence shown here is derived from an EMBL/GenBank/DDBJ whole genome shotgun (WGS) entry which is preliminary data.</text>
</comment>
<dbReference type="InterPro" id="IPR002035">
    <property type="entry name" value="VWF_A"/>
</dbReference>
<dbReference type="PANTHER" id="PTHR10579:SF43">
    <property type="entry name" value="ZINC FINGER (C3HC4-TYPE RING FINGER) FAMILY PROTEIN"/>
    <property type="match status" value="1"/>
</dbReference>
<dbReference type="SUPFAM" id="SSF53300">
    <property type="entry name" value="vWA-like"/>
    <property type="match status" value="1"/>
</dbReference>
<dbReference type="PROSITE" id="PS50234">
    <property type="entry name" value="VWFA"/>
    <property type="match status" value="1"/>
</dbReference>
<dbReference type="Proteomes" id="UP000254266">
    <property type="component" value="Unassembled WGS sequence"/>
</dbReference>
<protein>
    <recommendedName>
        <fullName evidence="1">VWFA domain-containing protein</fullName>
    </recommendedName>
</protein>
<dbReference type="EMBL" id="QFXC01000013">
    <property type="protein sequence ID" value="RDH81714.1"/>
    <property type="molecule type" value="Genomic_DNA"/>
</dbReference>
<dbReference type="SMART" id="SM00327">
    <property type="entry name" value="VWA"/>
    <property type="match status" value="1"/>
</dbReference>
<feature type="domain" description="VWFA" evidence="1">
    <location>
        <begin position="166"/>
        <end position="351"/>
    </location>
</feature>
<sequence>MAEQKLMSQDAARASASEKAKYRKSIMAKSASPGVMARMHSAPVYYQGFVSHQIEENRENYNHFTDSEIFKSIDIPVSTFSVDVDTGAYSNVRRFLNQGQLPQRDAVRTEELINYFSYNYEYPKSKSQPFTINTEIAPTPWNEYSHLVHIGLQAYQSHNEQRPASNLVFLVDVSGSMHTRDKLQLLKSGLKLLVNNLNKNDRISIVTYAGSTGVVLKPTKGDQTSDITMALDNLTAGGSTNGASGIKLAYQMAQKSFIKGGVNRIVLATDGDFNVGVTDFEALKQIVEEKRKTGISLTTLGFGRGNYNDHLMEQLADVGNGNYSYIDNLNEARKVLVEEMNSTLNTVANDVKIQVEFNPDQVSEYRLIGYENRALKQEDFNNDKVDAGDIGESHSVTALYEVTFTDSAVKQIDNNRYSKTVSDSSQADSVKHNNELAFLRLRYKKDSHSTSQLIEKPIYKHDVIKNISQASNNFKFSASVAAFAQQLRGGKYLRDFDYNDILELAKKSKGDDSFGYRGEFLQLVALAKSLDT</sequence>
<dbReference type="Pfam" id="PF00092">
    <property type="entry name" value="VWA"/>
    <property type="match status" value="1"/>
</dbReference>
<dbReference type="AlphaFoldDB" id="A0A370DBF8"/>
<reference evidence="2 3" key="1">
    <citation type="journal article" date="2018" name="ISME J.">
        <title>Endosymbiont genomes yield clues of tubeworm success.</title>
        <authorList>
            <person name="Li Y."/>
            <person name="Liles M.R."/>
            <person name="Halanych K.M."/>
        </authorList>
    </citation>
    <scope>NUCLEOTIDE SEQUENCE [LARGE SCALE GENOMIC DNA]</scope>
    <source>
        <strain evidence="2">A1464</strain>
    </source>
</reference>
<dbReference type="Pfam" id="PF12450">
    <property type="entry name" value="vWF_A"/>
    <property type="match status" value="1"/>
</dbReference>
<name>A0A370DBF8_9GAMM</name>
<dbReference type="CDD" id="cd01465">
    <property type="entry name" value="vWA_subgroup"/>
    <property type="match status" value="1"/>
</dbReference>
<keyword evidence="3" id="KW-1185">Reference proteome</keyword>
<dbReference type="InterPro" id="IPR021908">
    <property type="entry name" value="YfbK_C"/>
</dbReference>
<dbReference type="Pfam" id="PF12034">
    <property type="entry name" value="YfbK_C"/>
    <property type="match status" value="1"/>
</dbReference>
<gene>
    <name evidence="2" type="ORF">DIZ80_15390</name>
</gene>
<organism evidence="2 3">
    <name type="scientific">endosymbiont of Galathealinum brachiosum</name>
    <dbReference type="NCBI Taxonomy" id="2200906"/>
    <lineage>
        <taxon>Bacteria</taxon>
        <taxon>Pseudomonadati</taxon>
        <taxon>Pseudomonadota</taxon>
        <taxon>Gammaproteobacteria</taxon>
        <taxon>sulfur-oxidizing symbionts</taxon>
    </lineage>
</organism>
<dbReference type="PANTHER" id="PTHR10579">
    <property type="entry name" value="CALCIUM-ACTIVATED CHLORIDE CHANNEL REGULATOR"/>
    <property type="match status" value="1"/>
</dbReference>
<dbReference type="InterPro" id="IPR022156">
    <property type="entry name" value="Uncharacterised_YfbK_N"/>
</dbReference>
<evidence type="ECO:0000313" key="3">
    <source>
        <dbReference type="Proteomes" id="UP000254266"/>
    </source>
</evidence>